<reference evidence="9" key="1">
    <citation type="submission" date="2024-06" db="EMBL/GenBank/DDBJ databases">
        <title>Multi-omics analyses provide insights into the biosynthesis of the anticancer antibiotic pleurotin in Hohenbuehelia grisea.</title>
        <authorList>
            <person name="Weaver J.A."/>
            <person name="Alberti F."/>
        </authorList>
    </citation>
    <scope>NUCLEOTIDE SEQUENCE [LARGE SCALE GENOMIC DNA]</scope>
    <source>
        <strain evidence="9">T-177</strain>
    </source>
</reference>
<name>A0ABR3JLS8_9AGAR</name>
<feature type="transmembrane region" description="Helical" evidence="6">
    <location>
        <begin position="132"/>
        <end position="153"/>
    </location>
</feature>
<evidence type="ECO:0000313" key="8">
    <source>
        <dbReference type="EMBL" id="KAL0956744.1"/>
    </source>
</evidence>
<feature type="transmembrane region" description="Helical" evidence="6">
    <location>
        <begin position="322"/>
        <end position="341"/>
    </location>
</feature>
<keyword evidence="2" id="KW-0813">Transport</keyword>
<evidence type="ECO:0000256" key="1">
    <source>
        <dbReference type="ARBA" id="ARBA00004141"/>
    </source>
</evidence>
<dbReference type="InterPro" id="IPR011701">
    <property type="entry name" value="MFS"/>
</dbReference>
<dbReference type="InterPro" id="IPR036259">
    <property type="entry name" value="MFS_trans_sf"/>
</dbReference>
<keyword evidence="4 6" id="KW-1133">Transmembrane helix</keyword>
<evidence type="ECO:0000313" key="9">
    <source>
        <dbReference type="Proteomes" id="UP001556367"/>
    </source>
</evidence>
<sequence>MFDKEVASSSSSTVKDEEVAAGISPSERQRILSKLDRHLLPFVSLLFLLAFLDRSNIGNARVAGMAKDLDLHGLRYNTAAAVFCIPFALAEIPSNIMLKLFRPSRWIPSIMIAWGTVMTLMCLVNSYEGLVIARVFLGLTEAGLFPGISYYLSLWYPKRNLAVRIAIFFAAGTIAGAFGGILAYGIEHMEGYVTVTGFQFFVIGSATTLFSIGGLHGWQWIFCLEGITTILFACVTMALMHDYPQTATFLTDAERKTLLTMLSESHTQAQFDKKFIYQALSDYKAWLQVGIQYGVLITAQSIMLFAPTIVNQLGYAAARAQLLIVPIFVAGCLTTVVVGILSDRYNLRGPFIVGGCLVSIVGYLIVYTHKTPAVGYVGAIIGSMGVYPTVPINLAWAGGNASGSELKRGVVLAMVIGLGNLGGICAAFIYYDGPLFHVGHGTIMGWLGLSLILSCIAMWDCWRSNKIKEALCKAENIDESRQAEFAHLGEQSPLFRYTI</sequence>
<dbReference type="Proteomes" id="UP001556367">
    <property type="component" value="Unassembled WGS sequence"/>
</dbReference>
<organism evidence="8 9">
    <name type="scientific">Hohenbuehelia grisea</name>
    <dbReference type="NCBI Taxonomy" id="104357"/>
    <lineage>
        <taxon>Eukaryota</taxon>
        <taxon>Fungi</taxon>
        <taxon>Dikarya</taxon>
        <taxon>Basidiomycota</taxon>
        <taxon>Agaricomycotina</taxon>
        <taxon>Agaricomycetes</taxon>
        <taxon>Agaricomycetidae</taxon>
        <taxon>Agaricales</taxon>
        <taxon>Pleurotineae</taxon>
        <taxon>Pleurotaceae</taxon>
        <taxon>Hohenbuehelia</taxon>
    </lineage>
</organism>
<dbReference type="PANTHER" id="PTHR43791:SF19">
    <property type="entry name" value="TRANSPORTER, PUTATIVE (AFU_ORTHOLOGUE AFUA_1G01812)-RELATED"/>
    <property type="match status" value="1"/>
</dbReference>
<feature type="transmembrane region" description="Helical" evidence="6">
    <location>
        <begin position="192"/>
        <end position="213"/>
    </location>
</feature>
<dbReference type="SUPFAM" id="SSF103473">
    <property type="entry name" value="MFS general substrate transporter"/>
    <property type="match status" value="1"/>
</dbReference>
<feature type="transmembrane region" description="Helical" evidence="6">
    <location>
        <begin position="373"/>
        <end position="390"/>
    </location>
</feature>
<evidence type="ECO:0000256" key="2">
    <source>
        <dbReference type="ARBA" id="ARBA00022448"/>
    </source>
</evidence>
<feature type="transmembrane region" description="Helical" evidence="6">
    <location>
        <begin position="290"/>
        <end position="310"/>
    </location>
</feature>
<dbReference type="InterPro" id="IPR020846">
    <property type="entry name" value="MFS_dom"/>
</dbReference>
<feature type="transmembrane region" description="Helical" evidence="6">
    <location>
        <begin position="220"/>
        <end position="240"/>
    </location>
</feature>
<keyword evidence="5 6" id="KW-0472">Membrane</keyword>
<feature type="domain" description="Major facilitator superfamily (MFS) profile" evidence="7">
    <location>
        <begin position="39"/>
        <end position="499"/>
    </location>
</feature>
<comment type="caution">
    <text evidence="8">The sequence shown here is derived from an EMBL/GenBank/DDBJ whole genome shotgun (WGS) entry which is preliminary data.</text>
</comment>
<feature type="transmembrane region" description="Helical" evidence="6">
    <location>
        <begin position="347"/>
        <end position="366"/>
    </location>
</feature>
<evidence type="ECO:0000259" key="7">
    <source>
        <dbReference type="PROSITE" id="PS50850"/>
    </source>
</evidence>
<keyword evidence="9" id="KW-1185">Reference proteome</keyword>
<evidence type="ECO:0000256" key="3">
    <source>
        <dbReference type="ARBA" id="ARBA00022692"/>
    </source>
</evidence>
<dbReference type="PANTHER" id="PTHR43791">
    <property type="entry name" value="PERMEASE-RELATED"/>
    <property type="match status" value="1"/>
</dbReference>
<feature type="transmembrane region" description="Helical" evidence="6">
    <location>
        <begin position="106"/>
        <end position="126"/>
    </location>
</feature>
<dbReference type="Pfam" id="PF07690">
    <property type="entry name" value="MFS_1"/>
    <property type="match status" value="1"/>
</dbReference>
<protein>
    <recommendedName>
        <fullName evidence="7">Major facilitator superfamily (MFS) profile domain-containing protein</fullName>
    </recommendedName>
</protein>
<evidence type="ECO:0000256" key="6">
    <source>
        <dbReference type="SAM" id="Phobius"/>
    </source>
</evidence>
<proteinExistence type="predicted"/>
<feature type="transmembrane region" description="Helical" evidence="6">
    <location>
        <begin position="165"/>
        <end position="186"/>
    </location>
</feature>
<accession>A0ABR3JLS8</accession>
<comment type="subcellular location">
    <subcellularLocation>
        <location evidence="1">Membrane</location>
        <topology evidence="1">Multi-pass membrane protein</topology>
    </subcellularLocation>
</comment>
<dbReference type="Gene3D" id="1.20.1250.20">
    <property type="entry name" value="MFS general substrate transporter like domains"/>
    <property type="match status" value="2"/>
</dbReference>
<feature type="transmembrane region" description="Helical" evidence="6">
    <location>
        <begin position="410"/>
        <end position="431"/>
    </location>
</feature>
<feature type="transmembrane region" description="Helical" evidence="6">
    <location>
        <begin position="443"/>
        <end position="459"/>
    </location>
</feature>
<feature type="transmembrane region" description="Helical" evidence="6">
    <location>
        <begin position="38"/>
        <end position="54"/>
    </location>
</feature>
<evidence type="ECO:0000256" key="4">
    <source>
        <dbReference type="ARBA" id="ARBA00022989"/>
    </source>
</evidence>
<feature type="transmembrane region" description="Helical" evidence="6">
    <location>
        <begin position="74"/>
        <end position="94"/>
    </location>
</feature>
<dbReference type="EMBL" id="JASNQZ010000006">
    <property type="protein sequence ID" value="KAL0956744.1"/>
    <property type="molecule type" value="Genomic_DNA"/>
</dbReference>
<gene>
    <name evidence="8" type="ORF">HGRIS_002863</name>
</gene>
<dbReference type="PROSITE" id="PS50850">
    <property type="entry name" value="MFS"/>
    <property type="match status" value="1"/>
</dbReference>
<evidence type="ECO:0000256" key="5">
    <source>
        <dbReference type="ARBA" id="ARBA00023136"/>
    </source>
</evidence>
<keyword evidence="3 6" id="KW-0812">Transmembrane</keyword>